<dbReference type="AlphaFoldDB" id="A0A1E1X6V4"/>
<feature type="compositionally biased region" description="Basic residues" evidence="2">
    <location>
        <begin position="761"/>
        <end position="776"/>
    </location>
</feature>
<dbReference type="EMBL" id="GFAC01004191">
    <property type="protein sequence ID" value="JAT94997.1"/>
    <property type="molecule type" value="mRNA"/>
</dbReference>
<evidence type="ECO:0000256" key="1">
    <source>
        <dbReference type="ARBA" id="ARBA00022737"/>
    </source>
</evidence>
<dbReference type="InterPro" id="IPR032675">
    <property type="entry name" value="LRR_dom_sf"/>
</dbReference>
<reference evidence="3" key="1">
    <citation type="journal article" date="2017" name="Front. Cell. Infect. Microbiol.">
        <title>The Distinct Transcriptional Response of the Midgut of Amblyomma sculptum and Amblyomma aureolatum Ticks to Rickettsia rickettsii Correlates to Their Differences in Susceptibility to Infection.</title>
        <authorList>
            <person name="Martins L.A."/>
            <person name="Galletti M.F.B.M."/>
            <person name="Ribeiro J.M."/>
            <person name="Fujita A."/>
            <person name="Costa F.B."/>
            <person name="Labruna M.B."/>
            <person name="Daffre S."/>
            <person name="Fogaca A.C."/>
        </authorList>
    </citation>
    <scope>NUCLEOTIDE SEQUENCE</scope>
</reference>
<dbReference type="PANTHER" id="PTHR24111">
    <property type="entry name" value="LEUCINE-RICH REPEAT-CONTAINING PROTEIN 34"/>
    <property type="match status" value="1"/>
</dbReference>
<accession>A0A1E1X6V4</accession>
<dbReference type="Gene3D" id="3.80.10.10">
    <property type="entry name" value="Ribonuclease Inhibitor"/>
    <property type="match status" value="1"/>
</dbReference>
<evidence type="ECO:0000313" key="3">
    <source>
        <dbReference type="EMBL" id="JAT94997.1"/>
    </source>
</evidence>
<evidence type="ECO:0000256" key="2">
    <source>
        <dbReference type="SAM" id="MobiDB-lite"/>
    </source>
</evidence>
<proteinExistence type="evidence at transcript level"/>
<feature type="region of interest" description="Disordered" evidence="2">
    <location>
        <begin position="752"/>
        <end position="776"/>
    </location>
</feature>
<sequence>PALMTSVVGAGLPGARGPFTVNVIDQRLLCTASRYRTCQIVEHLAVLNAFLSHSRLQLRELPGTRGQLSISEIEGAYLVDPIGRYQRKSAEFLLWLLRTHHCIAAVDFTFQNDAPMRIALRQNTYIKTLRVFACGYLCMTIAHLKHLEELELTACKPCPKELVESLSTLLTSTTSLTCLRIPELHIDRAHAKIFLRALRTNTSLKELWLHPAVISDASPECRDEFAEFLKNECKLTALSIVAASPNSKHCLSLVLGALLRNRTLLKVGLERFSLDQASAELLPRVAAENNVLRTLSLGYLDVYQIQYSKGELFDSWSAAFAENKTLEELRLPLGIWESYHWDLFLRSLSAKENIKKVVIDARRRERFILREVCNGGMTERVSFNRWWFSDGFDMFGYEAFSEFHLSSRRDTGSLPLSDALQLLPSFSHVTTLKLEIKQRHLKPGLSRAITDAVRGAATLKKLRISSCTEARRQQENQGHWEFIAESLSGSTSLAEVDIRVTCLTESCARRIAEAVKLSKSIRRGTFGLGKATTGFISGFSCGIEDNYTLVSARLHRDKEEAACEMYGFIIPLETPDGTEYHFIGSEELEYEESEDEEPGDDWLQYTGPKDDWFHVLDTARRNSDLVSRACQFLSGARCDRHCASGLEAVSRHPGLTAELAEVLSVSDTEAAAMIRDALRSLENMHVFMRVAGVVQERVQCNRRRHRRKQLHDLNEDCWKAIRRFLKFEDIKDTVPAPSYFQNTDQVANTVREQANAAGRPQRGKRHRRRKGHAARK</sequence>
<protein>
    <submittedName>
        <fullName evidence="3">Putative nlr family card domain protein</fullName>
    </submittedName>
</protein>
<dbReference type="PANTHER" id="PTHR24111:SF0">
    <property type="entry name" value="LEUCINE-RICH REPEAT-CONTAINING PROTEIN"/>
    <property type="match status" value="1"/>
</dbReference>
<organism evidence="3">
    <name type="scientific">Amblyomma aureolatum</name>
    <dbReference type="NCBI Taxonomy" id="187763"/>
    <lineage>
        <taxon>Eukaryota</taxon>
        <taxon>Metazoa</taxon>
        <taxon>Ecdysozoa</taxon>
        <taxon>Arthropoda</taxon>
        <taxon>Chelicerata</taxon>
        <taxon>Arachnida</taxon>
        <taxon>Acari</taxon>
        <taxon>Parasitiformes</taxon>
        <taxon>Ixodida</taxon>
        <taxon>Ixodoidea</taxon>
        <taxon>Ixodidae</taxon>
        <taxon>Amblyomminae</taxon>
        <taxon>Amblyomma</taxon>
    </lineage>
</organism>
<dbReference type="InterPro" id="IPR052201">
    <property type="entry name" value="LRR-containing_regulator"/>
</dbReference>
<dbReference type="SUPFAM" id="SSF52047">
    <property type="entry name" value="RNI-like"/>
    <property type="match status" value="1"/>
</dbReference>
<keyword evidence="1" id="KW-0677">Repeat</keyword>
<feature type="non-terminal residue" evidence="3">
    <location>
        <position position="1"/>
    </location>
</feature>
<name>A0A1E1X6V4_9ACAR</name>